<dbReference type="EMBL" id="NGKB01000008">
    <property type="protein sequence ID" value="RSU13594.1"/>
    <property type="molecule type" value="Genomic_DNA"/>
</dbReference>
<dbReference type="Gene3D" id="2.60.120.10">
    <property type="entry name" value="Jelly Rolls"/>
    <property type="match status" value="1"/>
</dbReference>
<dbReference type="GO" id="GO:0003700">
    <property type="term" value="F:DNA-binding transcription factor activity"/>
    <property type="evidence" value="ECO:0007669"/>
    <property type="project" value="InterPro"/>
</dbReference>
<comment type="caution">
    <text evidence="5">The sequence shown here is derived from an EMBL/GenBank/DDBJ whole genome shotgun (WGS) entry which is preliminary data.</text>
</comment>
<dbReference type="InterPro" id="IPR009057">
    <property type="entry name" value="Homeodomain-like_sf"/>
</dbReference>
<name>A0A430AZV8_9ENTE</name>
<gene>
    <name evidence="5" type="ORF">CBF28_08890</name>
</gene>
<keyword evidence="3" id="KW-0804">Transcription</keyword>
<evidence type="ECO:0000256" key="3">
    <source>
        <dbReference type="ARBA" id="ARBA00023163"/>
    </source>
</evidence>
<evidence type="ECO:0000313" key="5">
    <source>
        <dbReference type="EMBL" id="RSU13594.1"/>
    </source>
</evidence>
<feature type="domain" description="HTH araC/xylS-type" evidence="4">
    <location>
        <begin position="226"/>
        <end position="324"/>
    </location>
</feature>
<dbReference type="OrthoDB" id="9799319at2"/>
<accession>A0A430AZV8</accession>
<dbReference type="SUPFAM" id="SSF46689">
    <property type="entry name" value="Homeodomain-like"/>
    <property type="match status" value="2"/>
</dbReference>
<dbReference type="Pfam" id="PF12833">
    <property type="entry name" value="HTH_18"/>
    <property type="match status" value="1"/>
</dbReference>
<dbReference type="GO" id="GO:0043565">
    <property type="term" value="F:sequence-specific DNA binding"/>
    <property type="evidence" value="ECO:0007669"/>
    <property type="project" value="InterPro"/>
</dbReference>
<dbReference type="SMART" id="SM00342">
    <property type="entry name" value="HTH_ARAC"/>
    <property type="match status" value="1"/>
</dbReference>
<dbReference type="Proteomes" id="UP000288028">
    <property type="component" value="Unassembled WGS sequence"/>
</dbReference>
<dbReference type="PANTHER" id="PTHR43280:SF2">
    <property type="entry name" value="HTH-TYPE TRANSCRIPTIONAL REGULATOR EXSA"/>
    <property type="match status" value="1"/>
</dbReference>
<proteinExistence type="predicted"/>
<keyword evidence="2" id="KW-0238">DNA-binding</keyword>
<dbReference type="AlphaFoldDB" id="A0A430AZV8"/>
<reference evidence="5 6" key="1">
    <citation type="submission" date="2017-05" db="EMBL/GenBank/DDBJ databases">
        <title>Vagococcus spp. assemblies.</title>
        <authorList>
            <person name="Gulvik C.A."/>
        </authorList>
    </citation>
    <scope>NUCLEOTIDE SEQUENCE [LARGE SCALE GENOMIC DNA]</scope>
    <source>
        <strain evidence="5 6">SS1714</strain>
    </source>
</reference>
<protein>
    <recommendedName>
        <fullName evidence="4">HTH araC/xylS-type domain-containing protein</fullName>
    </recommendedName>
</protein>
<evidence type="ECO:0000259" key="4">
    <source>
        <dbReference type="PROSITE" id="PS01124"/>
    </source>
</evidence>
<dbReference type="InterPro" id="IPR014710">
    <property type="entry name" value="RmlC-like_jellyroll"/>
</dbReference>
<evidence type="ECO:0000313" key="6">
    <source>
        <dbReference type="Proteomes" id="UP000288028"/>
    </source>
</evidence>
<dbReference type="PANTHER" id="PTHR43280">
    <property type="entry name" value="ARAC-FAMILY TRANSCRIPTIONAL REGULATOR"/>
    <property type="match status" value="1"/>
</dbReference>
<sequence>MLCYWGDRFMLNKFKGNDLMKECPYLIYERDCKNHFAVVLNNKSIREIKDVYHLKDDMCKCNDNEFVLNNHWHFHYQVLYVKKNEIEVFVDGKYKKYSEGSIIFIEPFKVHGIRIKDIENTVFLKVIESFNNNISYYNLLNKSNISIPEVEKMSNKQLKFRERLIVYFDRLIELENKFDELSEIERKNLIDRIFFVLIKFFSSNEEKENLKNFEVDLFNDRENYWIPIIKYINNNFDEKITLEDISLSVNLCPTYLSNYFKKKTGITITSYIEKVRMTHALNDLNKLDMSIEKIAIKNGFSDSKSLNRVLKREFGKTAKNFRSN</sequence>
<keyword evidence="6" id="KW-1185">Reference proteome</keyword>
<keyword evidence="1" id="KW-0805">Transcription regulation</keyword>
<dbReference type="CDD" id="cd02208">
    <property type="entry name" value="cupin_RmlC-like"/>
    <property type="match status" value="1"/>
</dbReference>
<dbReference type="Gene3D" id="1.10.10.60">
    <property type="entry name" value="Homeodomain-like"/>
    <property type="match status" value="2"/>
</dbReference>
<dbReference type="InterPro" id="IPR037923">
    <property type="entry name" value="HTH-like"/>
</dbReference>
<dbReference type="SUPFAM" id="SSF51215">
    <property type="entry name" value="Regulatory protein AraC"/>
    <property type="match status" value="1"/>
</dbReference>
<evidence type="ECO:0000256" key="1">
    <source>
        <dbReference type="ARBA" id="ARBA00023015"/>
    </source>
</evidence>
<organism evidence="5 6">
    <name type="scientific">Vagococcus carniphilus</name>
    <dbReference type="NCBI Taxonomy" id="218144"/>
    <lineage>
        <taxon>Bacteria</taxon>
        <taxon>Bacillati</taxon>
        <taxon>Bacillota</taxon>
        <taxon>Bacilli</taxon>
        <taxon>Lactobacillales</taxon>
        <taxon>Enterococcaceae</taxon>
        <taxon>Vagococcus</taxon>
    </lineage>
</organism>
<dbReference type="InterPro" id="IPR018060">
    <property type="entry name" value="HTH_AraC"/>
</dbReference>
<dbReference type="PROSITE" id="PS01124">
    <property type="entry name" value="HTH_ARAC_FAMILY_2"/>
    <property type="match status" value="1"/>
</dbReference>
<evidence type="ECO:0000256" key="2">
    <source>
        <dbReference type="ARBA" id="ARBA00023125"/>
    </source>
</evidence>